<gene>
    <name evidence="1" type="ORF">SAMN05443661_102241</name>
</gene>
<dbReference type="EMBL" id="FORO01000002">
    <property type="protein sequence ID" value="SFI63323.1"/>
    <property type="molecule type" value="Genomic_DNA"/>
</dbReference>
<evidence type="ECO:0000313" key="1">
    <source>
        <dbReference type="EMBL" id="SFI63323.1"/>
    </source>
</evidence>
<dbReference type="Proteomes" id="UP000182829">
    <property type="component" value="Unassembled WGS sequence"/>
</dbReference>
<sequence>MIRVRATAVFAVVTLTVLISGRSRTFINFDVNITEVISGTIAADDVGGLESIECIVECALSKIRSLLELAPTERAAGGLEGEHDVLRARWEIVDVR</sequence>
<evidence type="ECO:0000313" key="2">
    <source>
        <dbReference type="Proteomes" id="UP000182829"/>
    </source>
</evidence>
<protein>
    <submittedName>
        <fullName evidence="1">Uncharacterized protein</fullName>
    </submittedName>
</protein>
<name>A0A1I3JSY7_9EURY</name>
<accession>A0A1I3JSY7</accession>
<reference evidence="1 2" key="1">
    <citation type="submission" date="2016-10" db="EMBL/GenBank/DDBJ databases">
        <authorList>
            <person name="de Groot N.N."/>
        </authorList>
    </citation>
    <scope>NUCLEOTIDE SEQUENCE [LARGE SCALE GENOMIC DNA]</scope>
    <source>
        <strain evidence="1 2">SP2</strain>
    </source>
</reference>
<organism evidence="1 2">
    <name type="scientific">Natronobacterium gregoryi</name>
    <dbReference type="NCBI Taxonomy" id="44930"/>
    <lineage>
        <taxon>Archaea</taxon>
        <taxon>Methanobacteriati</taxon>
        <taxon>Methanobacteriota</taxon>
        <taxon>Stenosarchaea group</taxon>
        <taxon>Halobacteria</taxon>
        <taxon>Halobacteriales</taxon>
        <taxon>Natrialbaceae</taxon>
        <taxon>Natronobacterium</taxon>
    </lineage>
</organism>
<proteinExistence type="predicted"/>
<dbReference type="AlphaFoldDB" id="A0A1I3JSY7"/>